<dbReference type="OrthoDB" id="783988at2759"/>
<dbReference type="Proteomes" id="UP000639772">
    <property type="component" value="Unassembled WGS sequence"/>
</dbReference>
<protein>
    <submittedName>
        <fullName evidence="2">Uncharacterized protein</fullName>
    </submittedName>
</protein>
<dbReference type="GO" id="GO:0080044">
    <property type="term" value="F:quercetin 7-O-glucosyltransferase activity"/>
    <property type="evidence" value="ECO:0007669"/>
    <property type="project" value="TreeGrafter"/>
</dbReference>
<sequence length="207" mass="22477">MASISDDKKVKVAGVGHALLVPYPTQGHINPMLQFANRIASHNHSTTTAITRFIASNMPTLLPTASSPVSIATISDGFDEGGFSAAPSIGAYLASLESAGASSLSDLLLSLADRGDPVSVVIYDSFLPWVVRVARQHGVAAASFFTQSAAVNAVYCHAWQGRMTYPLPAEETTVEGLPGLPKLERTTCRRLLRCRRRWDIWHIRRWC</sequence>
<dbReference type="SUPFAM" id="SSF53756">
    <property type="entry name" value="UDP-Glycosyltransferase/glycogen phosphorylase"/>
    <property type="match status" value="1"/>
</dbReference>
<dbReference type="EMBL" id="JADCNM010000014">
    <property type="protein sequence ID" value="KAG0453746.1"/>
    <property type="molecule type" value="Genomic_DNA"/>
</dbReference>
<gene>
    <name evidence="2" type="ORF">HPP92_025050</name>
</gene>
<dbReference type="GO" id="GO:0080043">
    <property type="term" value="F:quercetin 3-O-glucosyltransferase activity"/>
    <property type="evidence" value="ECO:0007669"/>
    <property type="project" value="TreeGrafter"/>
</dbReference>
<proteinExistence type="inferred from homology"/>
<dbReference type="Gene3D" id="3.40.50.2000">
    <property type="entry name" value="Glycogen Phosphorylase B"/>
    <property type="match status" value="1"/>
</dbReference>
<evidence type="ECO:0000256" key="1">
    <source>
        <dbReference type="ARBA" id="ARBA00009995"/>
    </source>
</evidence>
<organism evidence="2 3">
    <name type="scientific">Vanilla planifolia</name>
    <name type="common">Vanilla</name>
    <dbReference type="NCBI Taxonomy" id="51239"/>
    <lineage>
        <taxon>Eukaryota</taxon>
        <taxon>Viridiplantae</taxon>
        <taxon>Streptophyta</taxon>
        <taxon>Embryophyta</taxon>
        <taxon>Tracheophyta</taxon>
        <taxon>Spermatophyta</taxon>
        <taxon>Magnoliopsida</taxon>
        <taxon>Liliopsida</taxon>
        <taxon>Asparagales</taxon>
        <taxon>Orchidaceae</taxon>
        <taxon>Vanilloideae</taxon>
        <taxon>Vanilleae</taxon>
        <taxon>Vanilla</taxon>
    </lineage>
</organism>
<name>A0A835UBY3_VANPL</name>
<comment type="caution">
    <text evidence="2">The sequence shown here is derived from an EMBL/GenBank/DDBJ whole genome shotgun (WGS) entry which is preliminary data.</text>
</comment>
<dbReference type="PANTHER" id="PTHR11926:SF1500">
    <property type="entry name" value="INDOLE-3-ACETATE BETA-GLUCOSYLTRANSFERASE"/>
    <property type="match status" value="1"/>
</dbReference>
<evidence type="ECO:0000313" key="2">
    <source>
        <dbReference type="EMBL" id="KAG0453746.1"/>
    </source>
</evidence>
<reference evidence="2 3" key="1">
    <citation type="journal article" date="2020" name="Nat. Food">
        <title>A phased Vanilla planifolia genome enables genetic improvement of flavour and production.</title>
        <authorList>
            <person name="Hasing T."/>
            <person name="Tang H."/>
            <person name="Brym M."/>
            <person name="Khazi F."/>
            <person name="Huang T."/>
            <person name="Chambers A.H."/>
        </authorList>
    </citation>
    <scope>NUCLEOTIDE SEQUENCE [LARGE SCALE GENOMIC DNA]</scope>
    <source>
        <tissue evidence="2">Leaf</tissue>
    </source>
</reference>
<evidence type="ECO:0000313" key="3">
    <source>
        <dbReference type="Proteomes" id="UP000639772"/>
    </source>
</evidence>
<dbReference type="AlphaFoldDB" id="A0A835UBY3"/>
<comment type="similarity">
    <text evidence="1">Belongs to the UDP-glycosyltransferase family.</text>
</comment>
<dbReference type="PANTHER" id="PTHR11926">
    <property type="entry name" value="GLUCOSYL/GLUCURONOSYL TRANSFERASES"/>
    <property type="match status" value="1"/>
</dbReference>
<accession>A0A835UBY3</accession>